<name>A0A6A5W5F2_9PLEO</name>
<organism evidence="1 2">
    <name type="scientific">Amniculicola lignicola CBS 123094</name>
    <dbReference type="NCBI Taxonomy" id="1392246"/>
    <lineage>
        <taxon>Eukaryota</taxon>
        <taxon>Fungi</taxon>
        <taxon>Dikarya</taxon>
        <taxon>Ascomycota</taxon>
        <taxon>Pezizomycotina</taxon>
        <taxon>Dothideomycetes</taxon>
        <taxon>Pleosporomycetidae</taxon>
        <taxon>Pleosporales</taxon>
        <taxon>Amniculicolaceae</taxon>
        <taxon>Amniculicola</taxon>
    </lineage>
</organism>
<sequence>MLWVLKYIGTLYQNEGRWQDAAPRFEHALTARLSRYGERHEAVRRLEAALKNRHFEVYIRSKGEEVSSYAESGHLIRRIPGLEFIILGLRPHKRYTGVAHRNDLPLPKVQLAPPKSQRALALQEYKHQALSRTLRIVCFARELSVFTWE</sequence>
<proteinExistence type="predicted"/>
<dbReference type="Proteomes" id="UP000799779">
    <property type="component" value="Unassembled WGS sequence"/>
</dbReference>
<accession>A0A6A5W5F2</accession>
<evidence type="ECO:0000313" key="1">
    <source>
        <dbReference type="EMBL" id="KAF1995331.1"/>
    </source>
</evidence>
<gene>
    <name evidence="1" type="ORF">P154DRAFT_580901</name>
</gene>
<evidence type="ECO:0000313" key="2">
    <source>
        <dbReference type="Proteomes" id="UP000799779"/>
    </source>
</evidence>
<dbReference type="AlphaFoldDB" id="A0A6A5W5F2"/>
<evidence type="ECO:0008006" key="3">
    <source>
        <dbReference type="Google" id="ProtNLM"/>
    </source>
</evidence>
<keyword evidence="2" id="KW-1185">Reference proteome</keyword>
<dbReference type="EMBL" id="ML977640">
    <property type="protein sequence ID" value="KAF1995331.1"/>
    <property type="molecule type" value="Genomic_DNA"/>
</dbReference>
<dbReference type="OrthoDB" id="5308957at2759"/>
<reference evidence="1" key="1">
    <citation type="journal article" date="2020" name="Stud. Mycol.">
        <title>101 Dothideomycetes genomes: a test case for predicting lifestyles and emergence of pathogens.</title>
        <authorList>
            <person name="Haridas S."/>
            <person name="Albert R."/>
            <person name="Binder M."/>
            <person name="Bloem J."/>
            <person name="Labutti K."/>
            <person name="Salamov A."/>
            <person name="Andreopoulos B."/>
            <person name="Baker S."/>
            <person name="Barry K."/>
            <person name="Bills G."/>
            <person name="Bluhm B."/>
            <person name="Cannon C."/>
            <person name="Castanera R."/>
            <person name="Culley D."/>
            <person name="Daum C."/>
            <person name="Ezra D."/>
            <person name="Gonzalez J."/>
            <person name="Henrissat B."/>
            <person name="Kuo A."/>
            <person name="Liang C."/>
            <person name="Lipzen A."/>
            <person name="Lutzoni F."/>
            <person name="Magnuson J."/>
            <person name="Mondo S."/>
            <person name="Nolan M."/>
            <person name="Ohm R."/>
            <person name="Pangilinan J."/>
            <person name="Park H.-J."/>
            <person name="Ramirez L."/>
            <person name="Alfaro M."/>
            <person name="Sun H."/>
            <person name="Tritt A."/>
            <person name="Yoshinaga Y."/>
            <person name="Zwiers L.-H."/>
            <person name="Turgeon B."/>
            <person name="Goodwin S."/>
            <person name="Spatafora J."/>
            <person name="Crous P."/>
            <person name="Grigoriev I."/>
        </authorList>
    </citation>
    <scope>NUCLEOTIDE SEQUENCE</scope>
    <source>
        <strain evidence="1">CBS 123094</strain>
    </source>
</reference>
<protein>
    <recommendedName>
        <fullName evidence="3">Tetratricopeptide repeat protein</fullName>
    </recommendedName>
</protein>